<dbReference type="RefSeq" id="XP_016843996.1">
    <property type="nucleotide sequence ID" value="XM_016988507.2"/>
</dbReference>
<name>A0A7M7IU93_NASVI</name>
<dbReference type="InParanoid" id="A0A7M7IU93"/>
<evidence type="ECO:0000313" key="1">
    <source>
        <dbReference type="EnsemblMetazoa" id="XP_016843996"/>
    </source>
</evidence>
<dbReference type="AlphaFoldDB" id="A0A7M7IU93"/>
<dbReference type="GeneID" id="107981818"/>
<dbReference type="KEGG" id="nvi:107981818"/>
<proteinExistence type="predicted"/>
<organism evidence="1 2">
    <name type="scientific">Nasonia vitripennis</name>
    <name type="common">Parasitic wasp</name>
    <dbReference type="NCBI Taxonomy" id="7425"/>
    <lineage>
        <taxon>Eukaryota</taxon>
        <taxon>Metazoa</taxon>
        <taxon>Ecdysozoa</taxon>
        <taxon>Arthropoda</taxon>
        <taxon>Hexapoda</taxon>
        <taxon>Insecta</taxon>
        <taxon>Pterygota</taxon>
        <taxon>Neoptera</taxon>
        <taxon>Endopterygota</taxon>
        <taxon>Hymenoptera</taxon>
        <taxon>Apocrita</taxon>
        <taxon>Proctotrupomorpha</taxon>
        <taxon>Chalcidoidea</taxon>
        <taxon>Pteromalidae</taxon>
        <taxon>Pteromalinae</taxon>
        <taxon>Nasonia</taxon>
    </lineage>
</organism>
<accession>A0A7M7IU93</accession>
<dbReference type="EnsemblMetazoa" id="XM_016988507">
    <property type="protein sequence ID" value="XP_016843996"/>
    <property type="gene ID" value="LOC107981818"/>
</dbReference>
<keyword evidence="2" id="KW-1185">Reference proteome</keyword>
<sequence length="150" mass="17374">MLTTFFSLFISDKIYLGENVSIDKTVWDYLQIEKPSYFLTTVAKHLWGGPVQLMNGAMDLRNGAKNIPNRSPVKLIEHNLLRLLISLYWDFLKGNKSFTSKKRSTHLNKAVDHLRYHIRNLRSAAIKQRMAGNRKTARINNDRKSTIQLS</sequence>
<protein>
    <submittedName>
        <fullName evidence="1">Uncharacterized protein</fullName>
    </submittedName>
</protein>
<evidence type="ECO:0000313" key="2">
    <source>
        <dbReference type="Proteomes" id="UP000002358"/>
    </source>
</evidence>
<reference evidence="1" key="1">
    <citation type="submission" date="2021-01" db="UniProtKB">
        <authorList>
            <consortium name="EnsemblMetazoa"/>
        </authorList>
    </citation>
    <scope>IDENTIFICATION</scope>
</reference>
<dbReference type="Proteomes" id="UP000002358">
    <property type="component" value="Unassembled WGS sequence"/>
</dbReference>